<accession>A0A6A4JUE8</accession>
<evidence type="ECO:0000313" key="2">
    <source>
        <dbReference type="Proteomes" id="UP000466442"/>
    </source>
</evidence>
<name>A0A6A4JUE8_APOLU</name>
<gene>
    <name evidence="1" type="ORF">GE061_003838</name>
</gene>
<sequence>MASPYGKGVVGLLKKGWHEIPGVMGTSVMALLGLGFGITGINNYLKNDKLAPTYKKSYIVVRPDDPKVKRPTHDWI</sequence>
<protein>
    <submittedName>
        <fullName evidence="1">Uncharacterized protein</fullName>
    </submittedName>
</protein>
<keyword evidence="2" id="KW-1185">Reference proteome</keyword>
<dbReference type="OrthoDB" id="6600151at2759"/>
<dbReference type="EMBL" id="WIXP02000011">
    <property type="protein sequence ID" value="KAF6203419.1"/>
    <property type="molecule type" value="Genomic_DNA"/>
</dbReference>
<organism evidence="1 2">
    <name type="scientific">Apolygus lucorum</name>
    <name type="common">Small green plant bug</name>
    <name type="synonym">Lygocoris lucorum</name>
    <dbReference type="NCBI Taxonomy" id="248454"/>
    <lineage>
        <taxon>Eukaryota</taxon>
        <taxon>Metazoa</taxon>
        <taxon>Ecdysozoa</taxon>
        <taxon>Arthropoda</taxon>
        <taxon>Hexapoda</taxon>
        <taxon>Insecta</taxon>
        <taxon>Pterygota</taxon>
        <taxon>Neoptera</taxon>
        <taxon>Paraneoptera</taxon>
        <taxon>Hemiptera</taxon>
        <taxon>Heteroptera</taxon>
        <taxon>Panheteroptera</taxon>
        <taxon>Cimicomorpha</taxon>
        <taxon>Miridae</taxon>
        <taxon>Mirini</taxon>
        <taxon>Apolygus</taxon>
    </lineage>
</organism>
<evidence type="ECO:0000313" key="1">
    <source>
        <dbReference type="EMBL" id="KAF6203419.1"/>
    </source>
</evidence>
<proteinExistence type="predicted"/>
<dbReference type="Proteomes" id="UP000466442">
    <property type="component" value="Unassembled WGS sequence"/>
</dbReference>
<comment type="caution">
    <text evidence="1">The sequence shown here is derived from an EMBL/GenBank/DDBJ whole genome shotgun (WGS) entry which is preliminary data.</text>
</comment>
<dbReference type="AlphaFoldDB" id="A0A6A4JUE8"/>
<reference evidence="1" key="1">
    <citation type="journal article" date="2021" name="Mol. Ecol. Resour.">
        <title>Apolygus lucorum genome provides insights into omnivorousness and mesophyll feeding.</title>
        <authorList>
            <person name="Liu Y."/>
            <person name="Liu H."/>
            <person name="Wang H."/>
            <person name="Huang T."/>
            <person name="Liu B."/>
            <person name="Yang B."/>
            <person name="Yin L."/>
            <person name="Li B."/>
            <person name="Zhang Y."/>
            <person name="Zhang S."/>
            <person name="Jiang F."/>
            <person name="Zhang X."/>
            <person name="Ren Y."/>
            <person name="Wang B."/>
            <person name="Wang S."/>
            <person name="Lu Y."/>
            <person name="Wu K."/>
            <person name="Fan W."/>
            <person name="Wang G."/>
        </authorList>
    </citation>
    <scope>NUCLEOTIDE SEQUENCE</scope>
    <source>
        <strain evidence="1">12Hb</strain>
    </source>
</reference>